<organism evidence="2 3">
    <name type="scientific">Streptomyces kasugaensis</name>
    <dbReference type="NCBI Taxonomy" id="1946"/>
    <lineage>
        <taxon>Bacteria</taxon>
        <taxon>Bacillati</taxon>
        <taxon>Actinomycetota</taxon>
        <taxon>Actinomycetes</taxon>
        <taxon>Kitasatosporales</taxon>
        <taxon>Streptomycetaceae</taxon>
        <taxon>Streptomyces</taxon>
    </lineage>
</organism>
<gene>
    <name evidence="2" type="ORF">EYS09_14560</name>
</gene>
<dbReference type="GeneID" id="97379212"/>
<protein>
    <submittedName>
        <fullName evidence="2">Uncharacterized protein</fullName>
    </submittedName>
</protein>
<dbReference type="Proteomes" id="UP000292452">
    <property type="component" value="Unassembled WGS sequence"/>
</dbReference>
<evidence type="ECO:0000313" key="3">
    <source>
        <dbReference type="Proteomes" id="UP000292452"/>
    </source>
</evidence>
<name>A0A4V2JIK9_STRKA</name>
<dbReference type="EMBL" id="SIXH01000104">
    <property type="protein sequence ID" value="TBO58981.1"/>
    <property type="molecule type" value="Genomic_DNA"/>
</dbReference>
<sequence length="102" mass="11437">MDFDDHWSLSGSGSWQVLDSRKGGRTVAEGQMVKVTIKNGKSRTAKVGREELDGSGDAPAERKSSPTAYTWEMSVKEEEKGLRLYYVVGDPDARWFCQFTRS</sequence>
<feature type="region of interest" description="Disordered" evidence="1">
    <location>
        <begin position="44"/>
        <end position="65"/>
    </location>
</feature>
<comment type="caution">
    <text evidence="2">The sequence shown here is derived from an EMBL/GenBank/DDBJ whole genome shotgun (WGS) entry which is preliminary data.</text>
</comment>
<keyword evidence="3" id="KW-1185">Reference proteome</keyword>
<evidence type="ECO:0000256" key="1">
    <source>
        <dbReference type="SAM" id="MobiDB-lite"/>
    </source>
</evidence>
<evidence type="ECO:0000313" key="2">
    <source>
        <dbReference type="EMBL" id="TBO58981.1"/>
    </source>
</evidence>
<dbReference type="AlphaFoldDB" id="A0A4V2JIK9"/>
<accession>A0A4V2JIK9</accession>
<reference evidence="2 3" key="1">
    <citation type="submission" date="2019-02" db="EMBL/GenBank/DDBJ databases">
        <title>Draft Genome Sequence of Streptomyces sp. AM-2504, identified by 16S rRNA comparative analysis as a Streptomyces Kasugaensis strain.</title>
        <authorList>
            <person name="Napolioni V."/>
            <person name="Giuliodori A.M."/>
            <person name="Spurio R."/>
            <person name="Fabbretti A."/>
        </authorList>
    </citation>
    <scope>NUCLEOTIDE SEQUENCE [LARGE SCALE GENOMIC DNA]</scope>
    <source>
        <strain evidence="2 3">AM-2504</strain>
    </source>
</reference>
<proteinExistence type="predicted"/>
<dbReference type="RefSeq" id="WP_131123542.1">
    <property type="nucleotide sequence ID" value="NZ_SIXH01000104.1"/>
</dbReference>